<dbReference type="RefSeq" id="WP_320337291.1">
    <property type="nucleotide sequence ID" value="NZ_JASFAG010000004.1"/>
</dbReference>
<protein>
    <submittedName>
        <fullName evidence="1">Uncharacterized protein</fullName>
    </submittedName>
</protein>
<evidence type="ECO:0000313" key="1">
    <source>
        <dbReference type="EMBL" id="MDX9678797.1"/>
    </source>
</evidence>
<organism evidence="1 2">
    <name type="scientific">Pseudomonas zeae</name>
    <dbReference type="NCBI Taxonomy" id="2745510"/>
    <lineage>
        <taxon>Bacteria</taxon>
        <taxon>Pseudomonadati</taxon>
        <taxon>Pseudomonadota</taxon>
        <taxon>Gammaproteobacteria</taxon>
        <taxon>Pseudomonadales</taxon>
        <taxon>Pseudomonadaceae</taxon>
        <taxon>Pseudomonas</taxon>
    </lineage>
</organism>
<proteinExistence type="predicted"/>
<keyword evidence="2" id="KW-1185">Reference proteome</keyword>
<reference evidence="1 2" key="1">
    <citation type="submission" date="2023-05" db="EMBL/GenBank/DDBJ databases">
        <title>Siderophore-mediated competition between Bacillus subtilis and Pseudomonas marginalis.</title>
        <authorList>
            <person name="Lyng M."/>
            <person name="Joergensen J.P.B."/>
            <person name="Schostag M.D."/>
            <person name="Jarmusch S.A."/>
            <person name="Aguilar D.K.C."/>
            <person name="Andrade C.N.L."/>
            <person name="Kovacs A.T."/>
        </authorList>
    </citation>
    <scope>NUCLEOTIDE SEQUENCE [LARGE SCALE GENOMIC DNA]</scope>
    <source>
        <strain evidence="1 2">P8_72</strain>
    </source>
</reference>
<name>A0ABU5BRB5_9PSED</name>
<gene>
    <name evidence="1" type="ORF">QMK45_23135</name>
</gene>
<accession>A0ABU5BRB5</accession>
<sequence>MNNLQSTENKHDKFHSTWRGPRKTTFKVFFQDRHASSFAKETLNVTPFVRASNLTRLFYETRNDRSGGLFSRGNNELALKPKPSILNKSIDLHHALLHSLHHSGFLPNATKGRTLDPERPAYHCATATPLSDLGWHVSTEAFFHCRGMQ</sequence>
<evidence type="ECO:0000313" key="2">
    <source>
        <dbReference type="Proteomes" id="UP001287024"/>
    </source>
</evidence>
<dbReference type="EMBL" id="JASFAG010000004">
    <property type="protein sequence ID" value="MDX9678797.1"/>
    <property type="molecule type" value="Genomic_DNA"/>
</dbReference>
<comment type="caution">
    <text evidence="1">The sequence shown here is derived from an EMBL/GenBank/DDBJ whole genome shotgun (WGS) entry which is preliminary data.</text>
</comment>
<dbReference type="Proteomes" id="UP001287024">
    <property type="component" value="Unassembled WGS sequence"/>
</dbReference>